<keyword evidence="3 9" id="KW-0812">Transmembrane</keyword>
<dbReference type="GO" id="GO:0005886">
    <property type="term" value="C:plasma membrane"/>
    <property type="evidence" value="ECO:0007669"/>
    <property type="project" value="UniProtKB-SubCell"/>
</dbReference>
<dbReference type="PROSITE" id="PS50262">
    <property type="entry name" value="G_PROTEIN_RECEP_F1_2"/>
    <property type="match status" value="2"/>
</dbReference>
<evidence type="ECO:0000256" key="3">
    <source>
        <dbReference type="ARBA" id="ARBA00022692"/>
    </source>
</evidence>
<keyword evidence="8 9" id="KW-0807">Transducer</keyword>
<dbReference type="PRINTS" id="PR00237">
    <property type="entry name" value="GPCRRHODOPSN"/>
</dbReference>
<comment type="caution">
    <text evidence="12">The sequence shown here is derived from an EMBL/GenBank/DDBJ whole genome shotgun (WGS) entry which is preliminary data.</text>
</comment>
<reference evidence="12 13" key="1">
    <citation type="submission" date="2022-05" db="EMBL/GenBank/DDBJ databases">
        <authorList>
            <consortium name="Genoscope - CEA"/>
            <person name="William W."/>
        </authorList>
    </citation>
    <scope>NUCLEOTIDE SEQUENCE [LARGE SCALE GENOMIC DNA]</scope>
</reference>
<dbReference type="PANTHER" id="PTHR24248">
    <property type="entry name" value="ADRENERGIC RECEPTOR-RELATED G-PROTEIN COUPLED RECEPTOR"/>
    <property type="match status" value="1"/>
</dbReference>
<dbReference type="Pfam" id="PF00001">
    <property type="entry name" value="7tm_1"/>
    <property type="match status" value="2"/>
</dbReference>
<feature type="transmembrane region" description="Helical" evidence="10">
    <location>
        <begin position="66"/>
        <end position="87"/>
    </location>
</feature>
<protein>
    <recommendedName>
        <fullName evidence="11">G-protein coupled receptors family 1 profile domain-containing protein</fullName>
    </recommendedName>
</protein>
<evidence type="ECO:0000256" key="2">
    <source>
        <dbReference type="ARBA" id="ARBA00022475"/>
    </source>
</evidence>
<proteinExistence type="inferred from homology"/>
<name>A0AAU9VUT1_9CNID</name>
<dbReference type="AlphaFoldDB" id="A0AAU9VUT1"/>
<keyword evidence="2" id="KW-1003">Cell membrane</keyword>
<dbReference type="PANTHER" id="PTHR24248:SF129">
    <property type="entry name" value="G-PROTEIN COUPLED RECEPTORS FAMILY 1 PROFILE DOMAIN-CONTAINING PROTEIN"/>
    <property type="match status" value="1"/>
</dbReference>
<feature type="domain" description="G-protein coupled receptors family 1 profile" evidence="11">
    <location>
        <begin position="45"/>
        <end position="85"/>
    </location>
</feature>
<feature type="transmembrane region" description="Helical" evidence="10">
    <location>
        <begin position="303"/>
        <end position="323"/>
    </location>
</feature>
<dbReference type="EMBL" id="CALNXJ010000003">
    <property type="protein sequence ID" value="CAH3036623.1"/>
    <property type="molecule type" value="Genomic_DNA"/>
</dbReference>
<keyword evidence="7 9" id="KW-0675">Receptor</keyword>
<evidence type="ECO:0000256" key="8">
    <source>
        <dbReference type="ARBA" id="ARBA00023224"/>
    </source>
</evidence>
<comment type="similarity">
    <text evidence="9">Belongs to the G-protein coupled receptor 1 family.</text>
</comment>
<feature type="transmembrane region" description="Helical" evidence="10">
    <location>
        <begin position="29"/>
        <end position="54"/>
    </location>
</feature>
<evidence type="ECO:0000313" key="13">
    <source>
        <dbReference type="Proteomes" id="UP001159428"/>
    </source>
</evidence>
<dbReference type="SUPFAM" id="SSF81321">
    <property type="entry name" value="Family A G protein-coupled receptor-like"/>
    <property type="match status" value="2"/>
</dbReference>
<evidence type="ECO:0000259" key="11">
    <source>
        <dbReference type="PROSITE" id="PS50262"/>
    </source>
</evidence>
<dbReference type="GO" id="GO:0004930">
    <property type="term" value="F:G protein-coupled receptor activity"/>
    <property type="evidence" value="ECO:0007669"/>
    <property type="project" value="UniProtKB-KW"/>
</dbReference>
<evidence type="ECO:0000256" key="4">
    <source>
        <dbReference type="ARBA" id="ARBA00022989"/>
    </source>
</evidence>
<evidence type="ECO:0000313" key="12">
    <source>
        <dbReference type="EMBL" id="CAH3036623.1"/>
    </source>
</evidence>
<feature type="domain" description="G-protein coupled receptors family 1 profile" evidence="11">
    <location>
        <begin position="119"/>
        <end position="354"/>
    </location>
</feature>
<keyword evidence="4 10" id="KW-1133">Transmembrane helix</keyword>
<dbReference type="InterPro" id="IPR000276">
    <property type="entry name" value="GPCR_Rhodpsn"/>
</dbReference>
<organism evidence="12 13">
    <name type="scientific">Pocillopora meandrina</name>
    <dbReference type="NCBI Taxonomy" id="46732"/>
    <lineage>
        <taxon>Eukaryota</taxon>
        <taxon>Metazoa</taxon>
        <taxon>Cnidaria</taxon>
        <taxon>Anthozoa</taxon>
        <taxon>Hexacorallia</taxon>
        <taxon>Scleractinia</taxon>
        <taxon>Astrocoeniina</taxon>
        <taxon>Pocilloporidae</taxon>
        <taxon>Pocillopora</taxon>
    </lineage>
</organism>
<evidence type="ECO:0000256" key="1">
    <source>
        <dbReference type="ARBA" id="ARBA00004651"/>
    </source>
</evidence>
<comment type="subcellular location">
    <subcellularLocation>
        <location evidence="1">Cell membrane</location>
        <topology evidence="1">Multi-pass membrane protein</topology>
    </subcellularLocation>
</comment>
<sequence>MENFTRNQSFYTTSTTSVVWFSEEDNKSIPMACLYAVISFIAVFGNLLVITAVCRDHTLRSYTSNYFLANLAVADFFQGLIAIPLRILEVMAVGYNPHNCNCHSNIVWQQLKLGYPVLGNALVLTAIYTNYSLRNVGNALFGNLAVSDFLQGGIAIPCRIVVLLQPNSYFSMSMCRASIALSILFGGSSNLNILFISIERFIGVRWPFLYYSFVSAKDYIAAVYLLINILPSVIIVFLYIFILKASLRSIQKIHIQERSVRSSVRTCNQEDNGDIWETDGTAPQVRKNKTTEAARQRKSAKTVSLIVGLFIVLIMPIVILDIVDMCGGLKVSPLVVRITVGMAYANHCVNVFVYAGCNGDYKRAFAKILSRIKAKFTGVRH</sequence>
<feature type="transmembrane region" description="Helical" evidence="10">
    <location>
        <begin position="219"/>
        <end position="242"/>
    </location>
</feature>
<keyword evidence="13" id="KW-1185">Reference proteome</keyword>
<keyword evidence="5 9" id="KW-0297">G-protein coupled receptor</keyword>
<dbReference type="PROSITE" id="PS00237">
    <property type="entry name" value="G_PROTEIN_RECEP_F1_1"/>
    <property type="match status" value="1"/>
</dbReference>
<evidence type="ECO:0000256" key="9">
    <source>
        <dbReference type="RuleBase" id="RU000688"/>
    </source>
</evidence>
<dbReference type="Proteomes" id="UP001159428">
    <property type="component" value="Unassembled WGS sequence"/>
</dbReference>
<evidence type="ECO:0000256" key="5">
    <source>
        <dbReference type="ARBA" id="ARBA00023040"/>
    </source>
</evidence>
<feature type="transmembrane region" description="Helical" evidence="10">
    <location>
        <begin position="335"/>
        <end position="357"/>
    </location>
</feature>
<gene>
    <name evidence="12" type="ORF">PMEA_00016993</name>
</gene>
<dbReference type="Gene3D" id="1.20.1070.10">
    <property type="entry name" value="Rhodopsin 7-helix transmembrane proteins"/>
    <property type="match status" value="3"/>
</dbReference>
<evidence type="ECO:0000256" key="6">
    <source>
        <dbReference type="ARBA" id="ARBA00023136"/>
    </source>
</evidence>
<feature type="transmembrane region" description="Helical" evidence="10">
    <location>
        <begin position="113"/>
        <end position="133"/>
    </location>
</feature>
<dbReference type="SMART" id="SM01381">
    <property type="entry name" value="7TM_GPCR_Srsx"/>
    <property type="match status" value="1"/>
</dbReference>
<evidence type="ECO:0000256" key="7">
    <source>
        <dbReference type="ARBA" id="ARBA00023170"/>
    </source>
</evidence>
<accession>A0AAU9VUT1</accession>
<dbReference type="InterPro" id="IPR017452">
    <property type="entry name" value="GPCR_Rhodpsn_7TM"/>
</dbReference>
<evidence type="ECO:0000256" key="10">
    <source>
        <dbReference type="SAM" id="Phobius"/>
    </source>
</evidence>
<keyword evidence="6 10" id="KW-0472">Membrane</keyword>